<reference evidence="3" key="1">
    <citation type="submission" date="2021-02" db="EMBL/GenBank/DDBJ databases">
        <authorList>
            <person name="Nowell W R."/>
        </authorList>
    </citation>
    <scope>NUCLEOTIDE SEQUENCE</scope>
</reference>
<dbReference type="AlphaFoldDB" id="A0A820MYX9"/>
<proteinExistence type="predicted"/>
<dbReference type="EMBL" id="CAJNOE010004508">
    <property type="protein sequence ID" value="CAF1513231.1"/>
    <property type="molecule type" value="Genomic_DNA"/>
</dbReference>
<dbReference type="EMBL" id="CAJOBB010021776">
    <property type="protein sequence ID" value="CAF4379253.1"/>
    <property type="molecule type" value="Genomic_DNA"/>
</dbReference>
<evidence type="ECO:0000313" key="3">
    <source>
        <dbReference type="EMBL" id="CAF4379253.1"/>
    </source>
</evidence>
<evidence type="ECO:0000313" key="4">
    <source>
        <dbReference type="Proteomes" id="UP000663868"/>
    </source>
</evidence>
<protein>
    <submittedName>
        <fullName evidence="3">Uncharacterized protein</fullName>
    </submittedName>
</protein>
<feature type="non-terminal residue" evidence="3">
    <location>
        <position position="1"/>
    </location>
</feature>
<gene>
    <name evidence="2" type="ORF">IZO911_LOCUS45559</name>
    <name evidence="3" type="ORF">KXQ929_LOCUS49813</name>
</gene>
<dbReference type="Proteomes" id="UP000663860">
    <property type="component" value="Unassembled WGS sequence"/>
</dbReference>
<dbReference type="Proteomes" id="UP000663868">
    <property type="component" value="Unassembled WGS sequence"/>
</dbReference>
<feature type="region of interest" description="Disordered" evidence="1">
    <location>
        <begin position="42"/>
        <end position="69"/>
    </location>
</feature>
<evidence type="ECO:0000256" key="1">
    <source>
        <dbReference type="SAM" id="MobiDB-lite"/>
    </source>
</evidence>
<comment type="caution">
    <text evidence="3">The sequence shown here is derived from an EMBL/GenBank/DDBJ whole genome shotgun (WGS) entry which is preliminary data.</text>
</comment>
<evidence type="ECO:0000313" key="2">
    <source>
        <dbReference type="EMBL" id="CAF1513231.1"/>
    </source>
</evidence>
<organism evidence="3 4">
    <name type="scientific">Adineta steineri</name>
    <dbReference type="NCBI Taxonomy" id="433720"/>
    <lineage>
        <taxon>Eukaryota</taxon>
        <taxon>Metazoa</taxon>
        <taxon>Spiralia</taxon>
        <taxon>Gnathifera</taxon>
        <taxon>Rotifera</taxon>
        <taxon>Eurotatoria</taxon>
        <taxon>Bdelloidea</taxon>
        <taxon>Adinetida</taxon>
        <taxon>Adinetidae</taxon>
        <taxon>Adineta</taxon>
    </lineage>
</organism>
<sequence length="69" mass="8157">LGFIAITYCIYCCSCKSGWSNLRRRIVYRQLARDEEQISEEREASRAQIRDSLAPGKQTRDDIRQKYQL</sequence>
<feature type="compositionally biased region" description="Basic and acidic residues" evidence="1">
    <location>
        <begin position="58"/>
        <end position="69"/>
    </location>
</feature>
<name>A0A820MYX9_9BILA</name>
<accession>A0A820MYX9</accession>